<proteinExistence type="predicted"/>
<reference evidence="1 2" key="1">
    <citation type="submission" date="2017-11" db="EMBL/GenBank/DDBJ databases">
        <authorList>
            <person name="Kracher B."/>
        </authorList>
    </citation>
    <scope>NUCLEOTIDE SEQUENCE [LARGE SCALE GENOMIC DNA]</scope>
    <source>
        <strain evidence="1 2">RACE1</strain>
    </source>
</reference>
<dbReference type="VEuPathDB" id="FungiDB:BLGHR1_14942"/>
<dbReference type="EMBL" id="UNSH01000064">
    <property type="protein sequence ID" value="SZF04146.1"/>
    <property type="molecule type" value="Genomic_DNA"/>
</dbReference>
<dbReference type="AlphaFoldDB" id="A0A383UWM5"/>
<dbReference type="Proteomes" id="UP000275772">
    <property type="component" value="Unassembled WGS sequence"/>
</dbReference>
<organism evidence="1 2">
    <name type="scientific">Blumeria hordei</name>
    <name type="common">Barley powdery mildew</name>
    <name type="synonym">Blumeria graminis f. sp. hordei</name>
    <dbReference type="NCBI Taxonomy" id="2867405"/>
    <lineage>
        <taxon>Eukaryota</taxon>
        <taxon>Fungi</taxon>
        <taxon>Dikarya</taxon>
        <taxon>Ascomycota</taxon>
        <taxon>Pezizomycotina</taxon>
        <taxon>Leotiomycetes</taxon>
        <taxon>Erysiphales</taxon>
        <taxon>Erysiphaceae</taxon>
        <taxon>Blumeria</taxon>
    </lineage>
</organism>
<evidence type="ECO:0000313" key="2">
    <source>
        <dbReference type="Proteomes" id="UP000275772"/>
    </source>
</evidence>
<protein>
    <submittedName>
        <fullName evidence="1">Uncharacterized protein</fullName>
    </submittedName>
</protein>
<accession>A0A383UWM5</accession>
<name>A0A383UWM5_BLUHO</name>
<sequence length="377" mass="42182">MFTIFNEAVMIVKDVFNLELSKDENATPSKQGSVCHKPSVADAFAVREILLEKLPIEMVDIIIDSAEYWPHTRVALGQGLPEISSQSNTSISIVAGTNENCFLLRSYPLGYIPKVNEPSNVSFESKEYPNISPRPGVTPDKTPSTLELTRKTISQWTDESQTRGEFPCRRIVFTIKSHDQGWGGSFGHRGTYQGSFTWFEVGKEKMICVKDKILKGNVIDIGGDLINLQDLPQILLPDSVLEVPERLEPVRPVCTTQTLSPAINSLTVESSHLGEAPRTEQRFFHPLLPDQNILQKNLTAIGSTKEHVIVWSYDDDIDPESEAANELEKNGRGCYTGNGSYVRSLRPGDIVTVWGKSRFNHWVNYVEGLNIDVYWAV</sequence>
<gene>
    <name evidence="1" type="ORF">BLGHR1_14942</name>
</gene>
<evidence type="ECO:0000313" key="1">
    <source>
        <dbReference type="EMBL" id="SZF04146.1"/>
    </source>
</evidence>